<keyword evidence="2" id="KW-1185">Reference proteome</keyword>
<dbReference type="Proteomes" id="UP001367508">
    <property type="component" value="Unassembled WGS sequence"/>
</dbReference>
<gene>
    <name evidence="1" type="ORF">VNO77_02464</name>
</gene>
<evidence type="ECO:0000313" key="2">
    <source>
        <dbReference type="Proteomes" id="UP001367508"/>
    </source>
</evidence>
<organism evidence="1 2">
    <name type="scientific">Canavalia gladiata</name>
    <name type="common">Sword bean</name>
    <name type="synonym">Dolichos gladiatus</name>
    <dbReference type="NCBI Taxonomy" id="3824"/>
    <lineage>
        <taxon>Eukaryota</taxon>
        <taxon>Viridiplantae</taxon>
        <taxon>Streptophyta</taxon>
        <taxon>Embryophyta</taxon>
        <taxon>Tracheophyta</taxon>
        <taxon>Spermatophyta</taxon>
        <taxon>Magnoliopsida</taxon>
        <taxon>eudicotyledons</taxon>
        <taxon>Gunneridae</taxon>
        <taxon>Pentapetalae</taxon>
        <taxon>rosids</taxon>
        <taxon>fabids</taxon>
        <taxon>Fabales</taxon>
        <taxon>Fabaceae</taxon>
        <taxon>Papilionoideae</taxon>
        <taxon>50 kb inversion clade</taxon>
        <taxon>NPAAA clade</taxon>
        <taxon>indigoferoid/millettioid clade</taxon>
        <taxon>Phaseoleae</taxon>
        <taxon>Canavalia</taxon>
    </lineage>
</organism>
<dbReference type="EMBL" id="JAYMYQ010000001">
    <property type="protein sequence ID" value="KAK7360469.1"/>
    <property type="molecule type" value="Genomic_DNA"/>
</dbReference>
<comment type="caution">
    <text evidence="1">The sequence shown here is derived from an EMBL/GenBank/DDBJ whole genome shotgun (WGS) entry which is preliminary data.</text>
</comment>
<proteinExistence type="predicted"/>
<accession>A0AAN9R795</accession>
<name>A0AAN9R795_CANGL</name>
<evidence type="ECO:0000313" key="1">
    <source>
        <dbReference type="EMBL" id="KAK7360469.1"/>
    </source>
</evidence>
<reference evidence="1 2" key="1">
    <citation type="submission" date="2024-01" db="EMBL/GenBank/DDBJ databases">
        <title>The genomes of 5 underutilized Papilionoideae crops provide insights into root nodulation and disease resistanc.</title>
        <authorList>
            <person name="Jiang F."/>
        </authorList>
    </citation>
    <scope>NUCLEOTIDE SEQUENCE [LARGE SCALE GENOMIC DNA]</scope>
    <source>
        <strain evidence="1">LVBAO_FW01</strain>
        <tissue evidence="1">Leaves</tissue>
    </source>
</reference>
<sequence length="137" mass="15184">MPDYKHGYTILSGGLRADIYLQSWGLLMEQYEVFNSRVDIGQGSCLSILPYFDQLFVMVSTSFESHGADIPVGASSQSRGRITMSGYRWPNLNTTVSLGLDSCSYFGCPSAPFVIFALLTEAKGECSLRCDLVQWMI</sequence>
<protein>
    <submittedName>
        <fullName evidence="1">Uncharacterized protein</fullName>
    </submittedName>
</protein>
<dbReference type="AlphaFoldDB" id="A0AAN9R795"/>